<protein>
    <recommendedName>
        <fullName evidence="1">DH domain-containing protein</fullName>
    </recommendedName>
</protein>
<dbReference type="InterPro" id="IPR051492">
    <property type="entry name" value="Dynamin-Rho_GEF"/>
</dbReference>
<dbReference type="Pfam" id="PF00621">
    <property type="entry name" value="RhoGEF"/>
    <property type="match status" value="1"/>
</dbReference>
<accession>A0A194S7W7</accession>
<dbReference type="SMART" id="SM00325">
    <property type="entry name" value="RhoGEF"/>
    <property type="match status" value="1"/>
</dbReference>
<sequence length="213" mass="23762">QDYAAPLREFAKSRSTAIVPLFEANHLFVNIDELVPLAAAFEADLRDVVGRSQRDKASLPTGFGAIVLHHIERMQNPYKIWLSNVRAVEMIRSELDRSNSSFREFIERTQIVSREMAQTSGGFKEFLAEPHQRIARYRLMLDPIVASLPQEDPNVDPLRAAIDLLGTVCSMEVDDATKRAAVFWALGEAVDGLPGALVGFDRHFVAAIDVDEV</sequence>
<keyword evidence="3" id="KW-1185">Reference proteome</keyword>
<dbReference type="OMA" id="PLFEANH"/>
<dbReference type="PANTHER" id="PTHR22834:SF21">
    <property type="entry name" value="GUANYL NUCLEOTIDE EXCHANGE FACTOR, PUTATIVE (AFU_ORTHOLOGUE AFUA_5G11890)-RELATED"/>
    <property type="match status" value="1"/>
</dbReference>
<proteinExistence type="predicted"/>
<dbReference type="GO" id="GO:0005085">
    <property type="term" value="F:guanyl-nucleotide exchange factor activity"/>
    <property type="evidence" value="ECO:0007669"/>
    <property type="project" value="InterPro"/>
</dbReference>
<name>A0A194S7W7_RHOGW</name>
<evidence type="ECO:0000259" key="1">
    <source>
        <dbReference type="PROSITE" id="PS50010"/>
    </source>
</evidence>
<dbReference type="GO" id="GO:0032955">
    <property type="term" value="P:regulation of division septum assembly"/>
    <property type="evidence" value="ECO:0007669"/>
    <property type="project" value="TreeGrafter"/>
</dbReference>
<dbReference type="Proteomes" id="UP000053890">
    <property type="component" value="Unassembled WGS sequence"/>
</dbReference>
<evidence type="ECO:0000313" key="3">
    <source>
        <dbReference type="Proteomes" id="UP000053890"/>
    </source>
</evidence>
<dbReference type="GO" id="GO:0005737">
    <property type="term" value="C:cytoplasm"/>
    <property type="evidence" value="ECO:0007669"/>
    <property type="project" value="TreeGrafter"/>
</dbReference>
<dbReference type="GO" id="GO:0031991">
    <property type="term" value="P:regulation of actomyosin contractile ring contraction"/>
    <property type="evidence" value="ECO:0007669"/>
    <property type="project" value="TreeGrafter"/>
</dbReference>
<dbReference type="AlphaFoldDB" id="A0A194S7W7"/>
<dbReference type="InterPro" id="IPR000219">
    <property type="entry name" value="DH_dom"/>
</dbReference>
<feature type="non-terminal residue" evidence="2">
    <location>
        <position position="1"/>
    </location>
</feature>
<reference evidence="2 3" key="1">
    <citation type="journal article" date="2015" name="Front. Microbiol.">
        <title>Genome sequence of the plant growth promoting endophytic yeast Rhodotorula graminis WP1.</title>
        <authorList>
            <person name="Firrincieli A."/>
            <person name="Otillar R."/>
            <person name="Salamov A."/>
            <person name="Schmutz J."/>
            <person name="Khan Z."/>
            <person name="Redman R.S."/>
            <person name="Fleck N.D."/>
            <person name="Lindquist E."/>
            <person name="Grigoriev I.V."/>
            <person name="Doty S.L."/>
        </authorList>
    </citation>
    <scope>NUCLEOTIDE SEQUENCE [LARGE SCALE GENOMIC DNA]</scope>
    <source>
        <strain evidence="2 3">WP1</strain>
    </source>
</reference>
<dbReference type="RefSeq" id="XP_018272872.1">
    <property type="nucleotide sequence ID" value="XM_018419225.1"/>
</dbReference>
<dbReference type="InterPro" id="IPR035899">
    <property type="entry name" value="DBL_dom_sf"/>
</dbReference>
<dbReference type="PANTHER" id="PTHR22834">
    <property type="entry name" value="NUCLEAR FUSION PROTEIN FUS2"/>
    <property type="match status" value="1"/>
</dbReference>
<dbReference type="OrthoDB" id="660555at2759"/>
<feature type="non-terminal residue" evidence="2">
    <location>
        <position position="213"/>
    </location>
</feature>
<dbReference type="SUPFAM" id="SSF48065">
    <property type="entry name" value="DBL homology domain (DH-domain)"/>
    <property type="match status" value="1"/>
</dbReference>
<dbReference type="Gene3D" id="1.20.900.10">
    <property type="entry name" value="Dbl homology (DH) domain"/>
    <property type="match status" value="1"/>
</dbReference>
<dbReference type="STRING" id="578459.A0A194S7W7"/>
<organism evidence="2 3">
    <name type="scientific">Rhodotorula graminis (strain WP1)</name>
    <dbReference type="NCBI Taxonomy" id="578459"/>
    <lineage>
        <taxon>Eukaryota</taxon>
        <taxon>Fungi</taxon>
        <taxon>Dikarya</taxon>
        <taxon>Basidiomycota</taxon>
        <taxon>Pucciniomycotina</taxon>
        <taxon>Microbotryomycetes</taxon>
        <taxon>Sporidiobolales</taxon>
        <taxon>Sporidiobolaceae</taxon>
        <taxon>Rhodotorula</taxon>
    </lineage>
</organism>
<feature type="domain" description="DH" evidence="1">
    <location>
        <begin position="1"/>
        <end position="165"/>
    </location>
</feature>
<dbReference type="PROSITE" id="PS50010">
    <property type="entry name" value="DH_2"/>
    <property type="match status" value="1"/>
</dbReference>
<dbReference type="GeneID" id="28979671"/>
<evidence type="ECO:0000313" key="2">
    <source>
        <dbReference type="EMBL" id="KPV76823.1"/>
    </source>
</evidence>
<dbReference type="EMBL" id="KQ474075">
    <property type="protein sequence ID" value="KPV76823.1"/>
    <property type="molecule type" value="Genomic_DNA"/>
</dbReference>
<gene>
    <name evidence="2" type="ORF">RHOBADRAFT_8690</name>
</gene>